<keyword evidence="4" id="KW-1185">Reference proteome</keyword>
<dbReference type="InterPro" id="IPR000683">
    <property type="entry name" value="Gfo/Idh/MocA-like_OxRdtase_N"/>
</dbReference>
<dbReference type="PANTHER" id="PTHR43377">
    <property type="entry name" value="BILIVERDIN REDUCTASE A"/>
    <property type="match status" value="1"/>
</dbReference>
<dbReference type="RefSeq" id="WP_134159827.1">
    <property type="nucleotide sequence ID" value="NZ_SORF01000008.1"/>
</dbReference>
<dbReference type="Gene3D" id="3.40.50.720">
    <property type="entry name" value="NAD(P)-binding Rossmann-like Domain"/>
    <property type="match status" value="1"/>
</dbReference>
<dbReference type="OrthoDB" id="9800252at2"/>
<comment type="caution">
    <text evidence="3">The sequence shown here is derived from an EMBL/GenBank/DDBJ whole genome shotgun (WGS) entry which is preliminary data.</text>
</comment>
<proteinExistence type="predicted"/>
<evidence type="ECO:0000313" key="3">
    <source>
        <dbReference type="EMBL" id="TDY45291.1"/>
    </source>
</evidence>
<gene>
    <name evidence="3" type="ORF">C7445_108115</name>
</gene>
<name>A0A4R8LNF5_9BACL</name>
<dbReference type="Gene3D" id="3.30.360.10">
    <property type="entry name" value="Dihydrodipicolinate Reductase, domain 2"/>
    <property type="match status" value="1"/>
</dbReference>
<feature type="domain" description="Gfo/Idh/MocA-like oxidoreductase N-terminal" evidence="1">
    <location>
        <begin position="7"/>
        <end position="124"/>
    </location>
</feature>
<reference evidence="3 4" key="1">
    <citation type="submission" date="2019-03" db="EMBL/GenBank/DDBJ databases">
        <title>Genomic Encyclopedia of Type Strains, Phase IV (KMG-IV): sequencing the most valuable type-strain genomes for metagenomic binning, comparative biology and taxonomic classification.</title>
        <authorList>
            <person name="Goeker M."/>
        </authorList>
    </citation>
    <scope>NUCLEOTIDE SEQUENCE [LARGE SCALE GENOMIC DNA]</scope>
    <source>
        <strain evidence="3 4">DSM 17974</strain>
    </source>
</reference>
<evidence type="ECO:0000259" key="2">
    <source>
        <dbReference type="Pfam" id="PF22725"/>
    </source>
</evidence>
<protein>
    <submittedName>
        <fullName evidence="3">Putative dehydrogenase</fullName>
    </submittedName>
</protein>
<dbReference type="AlphaFoldDB" id="A0A4R8LNF5"/>
<dbReference type="PANTHER" id="PTHR43377:SF1">
    <property type="entry name" value="BILIVERDIN REDUCTASE A"/>
    <property type="match status" value="1"/>
</dbReference>
<organism evidence="3 4">
    <name type="scientific">Alicyclobacillus sacchari</name>
    <dbReference type="NCBI Taxonomy" id="392010"/>
    <lineage>
        <taxon>Bacteria</taxon>
        <taxon>Bacillati</taxon>
        <taxon>Bacillota</taxon>
        <taxon>Bacilli</taxon>
        <taxon>Bacillales</taxon>
        <taxon>Alicyclobacillaceae</taxon>
        <taxon>Alicyclobacillus</taxon>
    </lineage>
</organism>
<dbReference type="GO" id="GO:0000166">
    <property type="term" value="F:nucleotide binding"/>
    <property type="evidence" value="ECO:0007669"/>
    <property type="project" value="InterPro"/>
</dbReference>
<dbReference type="InterPro" id="IPR051450">
    <property type="entry name" value="Gfo/Idh/MocA_Oxidoreductases"/>
</dbReference>
<dbReference type="SUPFAM" id="SSF51735">
    <property type="entry name" value="NAD(P)-binding Rossmann-fold domains"/>
    <property type="match status" value="1"/>
</dbReference>
<sequence length="339" mass="37493">MEQANYRVIVAGCGGMANTWVEDLLKRPYVHIVALVDVRRENGEAMAARHGLAVPIFERIEDALAAVNANLVIDVTIPESHRAIVTTALRAGCDVLGEKPIGATPEDSRAILDAMHETGRRYAVMQNRRYHRQIRSLQAALQRGIIGDVTAVYADFFIGAHFGGFRDTMDHPLLLDMAIHTFDQARFLLGAKPVSVYCHESNPKGSWYQGAASAICIFEMSDGSVFNYRGSWCAEGWNTSWEAAWRVVGSRGTALWDGNHNPRAQIVEEAAEGFIRPCTELEIPITWQGREGHAGCLDEMFQALAEHRLAETDATDNIHSLNMVFGAIESARTGQKVTW</sequence>
<dbReference type="InterPro" id="IPR055170">
    <property type="entry name" value="GFO_IDH_MocA-like_dom"/>
</dbReference>
<dbReference type="Pfam" id="PF01408">
    <property type="entry name" value="GFO_IDH_MocA"/>
    <property type="match status" value="1"/>
</dbReference>
<dbReference type="Pfam" id="PF22725">
    <property type="entry name" value="GFO_IDH_MocA_C3"/>
    <property type="match status" value="1"/>
</dbReference>
<dbReference type="Proteomes" id="UP000294581">
    <property type="component" value="Unassembled WGS sequence"/>
</dbReference>
<dbReference type="SUPFAM" id="SSF55347">
    <property type="entry name" value="Glyceraldehyde-3-phosphate dehydrogenase-like, C-terminal domain"/>
    <property type="match status" value="1"/>
</dbReference>
<accession>A0A4R8LNF5</accession>
<evidence type="ECO:0000259" key="1">
    <source>
        <dbReference type="Pfam" id="PF01408"/>
    </source>
</evidence>
<evidence type="ECO:0000313" key="4">
    <source>
        <dbReference type="Proteomes" id="UP000294581"/>
    </source>
</evidence>
<dbReference type="InterPro" id="IPR036291">
    <property type="entry name" value="NAD(P)-bd_dom_sf"/>
</dbReference>
<dbReference type="EMBL" id="SORF01000008">
    <property type="protein sequence ID" value="TDY45291.1"/>
    <property type="molecule type" value="Genomic_DNA"/>
</dbReference>
<feature type="domain" description="GFO/IDH/MocA-like oxidoreductase" evidence="2">
    <location>
        <begin position="135"/>
        <end position="254"/>
    </location>
</feature>